<gene>
    <name evidence="2" type="ORF">HUE56_25960</name>
</gene>
<geneLocation type="plasmid" evidence="2 3">
    <name>unnamed6</name>
</geneLocation>
<keyword evidence="3" id="KW-1185">Reference proteome</keyword>
<evidence type="ECO:0000256" key="1">
    <source>
        <dbReference type="SAM" id="MobiDB-lite"/>
    </source>
</evidence>
<dbReference type="EMBL" id="CP054621">
    <property type="protein sequence ID" value="QKS53943.1"/>
    <property type="molecule type" value="Genomic_DNA"/>
</dbReference>
<name>A0A6N1ARH4_9PROT</name>
<proteinExistence type="predicted"/>
<accession>A0A6N1ARH4</accession>
<evidence type="ECO:0000313" key="3">
    <source>
        <dbReference type="Proteomes" id="UP000509702"/>
    </source>
</evidence>
<reference evidence="2 3" key="1">
    <citation type="submission" date="2020-06" db="EMBL/GenBank/DDBJ databases">
        <title>Complete genome of Azosprillum oryzae KACC14407.</title>
        <authorList>
            <person name="Kim M."/>
            <person name="Park Y.-J."/>
            <person name="Shin J.-H."/>
        </authorList>
    </citation>
    <scope>NUCLEOTIDE SEQUENCE [LARGE SCALE GENOMIC DNA]</scope>
    <source>
        <strain evidence="2 3">KACC 14407</strain>
        <plasmid evidence="2 3">unnamed6</plasmid>
    </source>
</reference>
<protein>
    <submittedName>
        <fullName evidence="2">Uncharacterized protein</fullName>
    </submittedName>
</protein>
<organism evidence="2 3">
    <name type="scientific">Azospirillum oryzae</name>
    <dbReference type="NCBI Taxonomy" id="286727"/>
    <lineage>
        <taxon>Bacteria</taxon>
        <taxon>Pseudomonadati</taxon>
        <taxon>Pseudomonadota</taxon>
        <taxon>Alphaproteobacteria</taxon>
        <taxon>Rhodospirillales</taxon>
        <taxon>Azospirillaceae</taxon>
        <taxon>Azospirillum</taxon>
    </lineage>
</organism>
<dbReference type="KEGG" id="aoz:HUE56_25960"/>
<feature type="region of interest" description="Disordered" evidence="1">
    <location>
        <begin position="305"/>
        <end position="329"/>
    </location>
</feature>
<evidence type="ECO:0000313" key="2">
    <source>
        <dbReference type="EMBL" id="QKS53943.1"/>
    </source>
</evidence>
<dbReference type="Proteomes" id="UP000509702">
    <property type="component" value="Plasmid unnamed6"/>
</dbReference>
<sequence>MPLSDTFSLQPLSDLVDPADFPLFEHVSIDVAGSGEEMGKLVSSIYFANAFSRTDGVNVVIETDLFFEQALPAVQLPGFDAFSIRIGATAAGWGRAGAVLTVGPDLALQLTKLTASLVVAPEVLARADDRSKGAELTISGGLTLSPSGISFDGFHEAKLTAAYLAGTDLLLSASGISVVEDPRAGGSAVSMKRATVQLPKDWVATEGGGAVEITAEDVLIGASGLSGRFRLTQAGAITGKLFGFAFRLRDCTIELVEGALREASLLADVHLAPLDEDGKETWVGLDVSFGRDGVRAALLPIAAQPSSGRRPQDFDADEQTDGQPESDNVAGAMAVSKDDEAAEGAEPAFAFTVSIKDLFRLGVKSLRLEQVKGEWVVFLSGTLTPLIQGGKWPALVFDEIGIGSSSGIILPEGSGIAIAAPLVADWHFAKLTLTSFRLARPPGPQRALELALSADVSIISGLPAGASVEGLVVTWYQDTSTVDVRFDGIGVAFGVPGSFDAGVTISYKQGASPRFLGKGHLNLDALDVRLDITVEAGRDDGLNYFFLTADAEIFPGGIPIGATGLSLYGVSGLLAYNMAPAVEDNHGSPTDKKYLELFLKEPVGLTARNKWTPRSGHGAIGLGAVIGTADDGTVFHCKGMLLVTLPDLDLFLQARADFIERRQGLKDDKTGSIDALLAYHSGENLLAFDMRAQWGKDDLFSVGGSAHARFYFDKPLEFLLELGKEPPSERVSARALRASGEWLLDASYWMCLDARGMRTCISAHFGSRYEAAGFWAEISGSLNASMGLFWDAPQWEGSASFEGYAGLGCGDFSLGVGVNADVDACVPNPLRFAVSAKACITIDVWFDSWELCLAHRFAWERPDPPKLIDPVVSVVAEPRLWTSRPAPEGADRKVDDGVVPLAEASSGAISDVWPHSVLTIDFAKSMSQEGPSFHGHEKVRPVAIAQQSGYSASYVLTRLELVCGSDPNATPTLFGTWVKSPASRSIPGSTQRHEPRPPNTCLQLLSSDRFGRRGSLSGGGAEDSQIDYCLKEDNSPETVCVSLAGMQIGHGRLENGWIYRWTLNADVDPAKGIRDNVGGILYQYSDVVAFLPTKNVTKVEAHLARYVPGGPLEEMRQEMLSRPAGTEDWITLPSAWGEAGWAVVRLCWSRDRVSPPGSVEVISRTGSAGIEEWSIQPGDQLLRPGETYDLVIAGEKRLYLHDTTAAVSVTPFHHTYRFRARSAPDYPGALANAIAGVYPADGARPVYTGYDFVIRFKEAFVPALYRAERRRLALRLFDGSGNLVTNDKGDVFLPLVNQDGPTEPPPVEQWWREIYTRDPETCVEGEPYREEHKSELALPLSTVKLAPTTRYMAHIVVVTLNGAPQDEDVPILATWSFTTSAYETFTALFRNRMDKSQINEPEVAPRGVRLTSMPLVDEFDAFARVCGVPVVAVTKKTRLSPVYGPAGLMGVLMEAPEPLDDEAGRLTLTLDGRATRLLPNPDRTRFFAMLDGPASVAPWPPDAVAFKIVWKHNPAGNRELWRRIAGKGFDETIELAIPLELPQ</sequence>
<dbReference type="RefSeq" id="WP_149199596.1">
    <property type="nucleotide sequence ID" value="NZ_BSOV01000002.1"/>
</dbReference>
<keyword evidence="2" id="KW-0614">Plasmid</keyword>
<feature type="region of interest" description="Disordered" evidence="1">
    <location>
        <begin position="980"/>
        <end position="1000"/>
    </location>
</feature>
<dbReference type="OrthoDB" id="7051116at2"/>